<evidence type="ECO:0000256" key="6">
    <source>
        <dbReference type="SAM" id="SignalP"/>
    </source>
</evidence>
<keyword evidence="8" id="KW-1185">Reference proteome</keyword>
<dbReference type="Proteomes" id="UP000002630">
    <property type="component" value="Linkage Group LG15"/>
</dbReference>
<keyword evidence="4" id="KW-1133">Transmembrane helix</keyword>
<keyword evidence="3" id="KW-0812">Transmembrane</keyword>
<accession>D7FQW4</accession>
<dbReference type="EMBL" id="FN648386">
    <property type="protein sequence ID" value="CBJ30674.1"/>
    <property type="molecule type" value="Genomic_DNA"/>
</dbReference>
<organism evidence="7 8">
    <name type="scientific">Ectocarpus siliculosus</name>
    <name type="common">Brown alga</name>
    <name type="synonym">Conferva siliculosa</name>
    <dbReference type="NCBI Taxonomy" id="2880"/>
    <lineage>
        <taxon>Eukaryota</taxon>
        <taxon>Sar</taxon>
        <taxon>Stramenopiles</taxon>
        <taxon>Ochrophyta</taxon>
        <taxon>PX clade</taxon>
        <taxon>Phaeophyceae</taxon>
        <taxon>Ectocarpales</taxon>
        <taxon>Ectocarpaceae</taxon>
        <taxon>Ectocarpus</taxon>
    </lineage>
</organism>
<dbReference type="AlphaFoldDB" id="D7FQW4"/>
<dbReference type="InParanoid" id="D7FQW4"/>
<proteinExistence type="inferred from homology"/>
<feature type="chain" id="PRO_5003095842" evidence="6">
    <location>
        <begin position="17"/>
        <end position="214"/>
    </location>
</feature>
<gene>
    <name evidence="7" type="ORF">Esi_0209_0036</name>
</gene>
<name>D7FQW4_ECTSI</name>
<evidence type="ECO:0000256" key="4">
    <source>
        <dbReference type="ARBA" id="ARBA00022989"/>
    </source>
</evidence>
<keyword evidence="5" id="KW-0472">Membrane</keyword>
<dbReference type="EMBL" id="FN649740">
    <property type="protein sequence ID" value="CBJ30674.1"/>
    <property type="molecule type" value="Genomic_DNA"/>
</dbReference>
<dbReference type="InterPro" id="IPR007014">
    <property type="entry name" value="FUN14"/>
</dbReference>
<sequence length="214" mass="23103">MKLATCLALVPLAAEAALPSNGWFGGRGVALVVKGGDQKFTYATKDGGSDSASFYGEAPKGGSFLREIADSFRDTVKDTEEKFKQKETVVAPTNEDRFHVGPFWESKLFKEGGLGFLFGLGTGVCVRKVNQNAAYAVSGALVAAQYVSRTDILGCGGKLGWPKLDDYKLRDCERENFGFIWRTGRTFKHTVQESLETCEGYVIGLAAGLKAPLP</sequence>
<reference evidence="7 8" key="1">
    <citation type="journal article" date="2010" name="Nature">
        <title>The Ectocarpus genome and the independent evolution of multicellularity in brown algae.</title>
        <authorList>
            <person name="Cock J.M."/>
            <person name="Sterck L."/>
            <person name="Rouze P."/>
            <person name="Scornet D."/>
            <person name="Allen A.E."/>
            <person name="Amoutzias G."/>
            <person name="Anthouard V."/>
            <person name="Artiguenave F."/>
            <person name="Aury J.M."/>
            <person name="Badger J.H."/>
            <person name="Beszteri B."/>
            <person name="Billiau K."/>
            <person name="Bonnet E."/>
            <person name="Bothwell J.H."/>
            <person name="Bowler C."/>
            <person name="Boyen C."/>
            <person name="Brownlee C."/>
            <person name="Carrano C.J."/>
            <person name="Charrier B."/>
            <person name="Cho G.Y."/>
            <person name="Coelho S.M."/>
            <person name="Collen J."/>
            <person name="Corre E."/>
            <person name="Da Silva C."/>
            <person name="Delage L."/>
            <person name="Delaroque N."/>
            <person name="Dittami S.M."/>
            <person name="Doulbeau S."/>
            <person name="Elias M."/>
            <person name="Farnham G."/>
            <person name="Gachon C.M."/>
            <person name="Gschloessl B."/>
            <person name="Heesch S."/>
            <person name="Jabbari K."/>
            <person name="Jubin C."/>
            <person name="Kawai H."/>
            <person name="Kimura K."/>
            <person name="Kloareg B."/>
            <person name="Kupper F.C."/>
            <person name="Lang D."/>
            <person name="Le Bail A."/>
            <person name="Leblanc C."/>
            <person name="Lerouge P."/>
            <person name="Lohr M."/>
            <person name="Lopez P.J."/>
            <person name="Martens C."/>
            <person name="Maumus F."/>
            <person name="Michel G."/>
            <person name="Miranda-Saavedra D."/>
            <person name="Morales J."/>
            <person name="Moreau H."/>
            <person name="Motomura T."/>
            <person name="Nagasato C."/>
            <person name="Napoli C.A."/>
            <person name="Nelson D.R."/>
            <person name="Nyvall-Collen P."/>
            <person name="Peters A.F."/>
            <person name="Pommier C."/>
            <person name="Potin P."/>
            <person name="Poulain J."/>
            <person name="Quesneville H."/>
            <person name="Read B."/>
            <person name="Rensing S.A."/>
            <person name="Ritter A."/>
            <person name="Rousvoal S."/>
            <person name="Samanta M."/>
            <person name="Samson G."/>
            <person name="Schroeder D.C."/>
            <person name="Segurens B."/>
            <person name="Strittmatter M."/>
            <person name="Tonon T."/>
            <person name="Tregear J.W."/>
            <person name="Valentin K."/>
            <person name="von Dassow P."/>
            <person name="Yamagishi T."/>
            <person name="Van de Peer Y."/>
            <person name="Wincker P."/>
        </authorList>
    </citation>
    <scope>NUCLEOTIDE SEQUENCE [LARGE SCALE GENOMIC DNA]</scope>
    <source>
        <strain evidence="8">Ec32 / CCAP1310/4</strain>
    </source>
</reference>
<evidence type="ECO:0000256" key="1">
    <source>
        <dbReference type="ARBA" id="ARBA00004370"/>
    </source>
</evidence>
<keyword evidence="6" id="KW-0732">Signal</keyword>
<evidence type="ECO:0000256" key="5">
    <source>
        <dbReference type="ARBA" id="ARBA00023136"/>
    </source>
</evidence>
<comment type="similarity">
    <text evidence="2">Belongs to the FUN14 family.</text>
</comment>
<evidence type="ECO:0000313" key="7">
    <source>
        <dbReference type="EMBL" id="CBJ30674.1"/>
    </source>
</evidence>
<dbReference type="GO" id="GO:0016020">
    <property type="term" value="C:membrane"/>
    <property type="evidence" value="ECO:0007669"/>
    <property type="project" value="UniProtKB-SubCell"/>
</dbReference>
<evidence type="ECO:0000256" key="3">
    <source>
        <dbReference type="ARBA" id="ARBA00022692"/>
    </source>
</evidence>
<evidence type="ECO:0000313" key="8">
    <source>
        <dbReference type="Proteomes" id="UP000002630"/>
    </source>
</evidence>
<feature type="signal peptide" evidence="6">
    <location>
        <begin position="1"/>
        <end position="16"/>
    </location>
</feature>
<protein>
    <submittedName>
        <fullName evidence="7">Uncharacterized protein</fullName>
    </submittedName>
</protein>
<evidence type="ECO:0000256" key="2">
    <source>
        <dbReference type="ARBA" id="ARBA00009160"/>
    </source>
</evidence>
<comment type="subcellular location">
    <subcellularLocation>
        <location evidence="1">Membrane</location>
    </subcellularLocation>
</comment>
<dbReference type="Pfam" id="PF04930">
    <property type="entry name" value="FUN14"/>
    <property type="match status" value="1"/>
</dbReference>
<dbReference type="OrthoDB" id="10314160at2759"/>